<evidence type="ECO:0000256" key="1">
    <source>
        <dbReference type="SAM" id="MobiDB-lite"/>
    </source>
</evidence>
<dbReference type="AlphaFoldDB" id="A0A5C3L4R9"/>
<accession>A0A5C3L4R9</accession>
<reference evidence="2 3" key="1">
    <citation type="journal article" date="2019" name="Nat. Ecol. Evol.">
        <title>Megaphylogeny resolves global patterns of mushroom evolution.</title>
        <authorList>
            <person name="Varga T."/>
            <person name="Krizsan K."/>
            <person name="Foldi C."/>
            <person name="Dima B."/>
            <person name="Sanchez-Garcia M."/>
            <person name="Sanchez-Ramirez S."/>
            <person name="Szollosi G.J."/>
            <person name="Szarkandi J.G."/>
            <person name="Papp V."/>
            <person name="Albert L."/>
            <person name="Andreopoulos W."/>
            <person name="Angelini C."/>
            <person name="Antonin V."/>
            <person name="Barry K.W."/>
            <person name="Bougher N.L."/>
            <person name="Buchanan P."/>
            <person name="Buyck B."/>
            <person name="Bense V."/>
            <person name="Catcheside P."/>
            <person name="Chovatia M."/>
            <person name="Cooper J."/>
            <person name="Damon W."/>
            <person name="Desjardin D."/>
            <person name="Finy P."/>
            <person name="Geml J."/>
            <person name="Haridas S."/>
            <person name="Hughes K."/>
            <person name="Justo A."/>
            <person name="Karasinski D."/>
            <person name="Kautmanova I."/>
            <person name="Kiss B."/>
            <person name="Kocsube S."/>
            <person name="Kotiranta H."/>
            <person name="LaButti K.M."/>
            <person name="Lechner B.E."/>
            <person name="Liimatainen K."/>
            <person name="Lipzen A."/>
            <person name="Lukacs Z."/>
            <person name="Mihaltcheva S."/>
            <person name="Morgado L.N."/>
            <person name="Niskanen T."/>
            <person name="Noordeloos M.E."/>
            <person name="Ohm R.A."/>
            <person name="Ortiz-Santana B."/>
            <person name="Ovrebo C."/>
            <person name="Racz N."/>
            <person name="Riley R."/>
            <person name="Savchenko A."/>
            <person name="Shiryaev A."/>
            <person name="Soop K."/>
            <person name="Spirin V."/>
            <person name="Szebenyi C."/>
            <person name="Tomsovsky M."/>
            <person name="Tulloss R.E."/>
            <person name="Uehling J."/>
            <person name="Grigoriev I.V."/>
            <person name="Vagvolgyi C."/>
            <person name="Papp T."/>
            <person name="Martin F.M."/>
            <person name="Miettinen O."/>
            <person name="Hibbett D.S."/>
            <person name="Nagy L.G."/>
        </authorList>
    </citation>
    <scope>NUCLEOTIDE SEQUENCE [LARGE SCALE GENOMIC DNA]</scope>
    <source>
        <strain evidence="2 3">CBS 121175</strain>
    </source>
</reference>
<feature type="region of interest" description="Disordered" evidence="1">
    <location>
        <begin position="1"/>
        <end position="86"/>
    </location>
</feature>
<dbReference type="EMBL" id="ML210162">
    <property type="protein sequence ID" value="TFK27685.1"/>
    <property type="molecule type" value="Genomic_DNA"/>
</dbReference>
<feature type="compositionally biased region" description="Low complexity" evidence="1">
    <location>
        <begin position="1"/>
        <end position="14"/>
    </location>
</feature>
<keyword evidence="3" id="KW-1185">Reference proteome</keyword>
<evidence type="ECO:0000313" key="3">
    <source>
        <dbReference type="Proteomes" id="UP000307440"/>
    </source>
</evidence>
<feature type="compositionally biased region" description="Polar residues" evidence="1">
    <location>
        <begin position="60"/>
        <end position="76"/>
    </location>
</feature>
<organism evidence="2 3">
    <name type="scientific">Coprinopsis marcescibilis</name>
    <name type="common">Agaric fungus</name>
    <name type="synonym">Psathyrella marcescibilis</name>
    <dbReference type="NCBI Taxonomy" id="230819"/>
    <lineage>
        <taxon>Eukaryota</taxon>
        <taxon>Fungi</taxon>
        <taxon>Dikarya</taxon>
        <taxon>Basidiomycota</taxon>
        <taxon>Agaricomycotina</taxon>
        <taxon>Agaricomycetes</taxon>
        <taxon>Agaricomycetidae</taxon>
        <taxon>Agaricales</taxon>
        <taxon>Agaricineae</taxon>
        <taxon>Psathyrellaceae</taxon>
        <taxon>Coprinopsis</taxon>
    </lineage>
</organism>
<dbReference type="Proteomes" id="UP000307440">
    <property type="component" value="Unassembled WGS sequence"/>
</dbReference>
<feature type="compositionally biased region" description="Polar residues" evidence="1">
    <location>
        <begin position="31"/>
        <end position="53"/>
    </location>
</feature>
<gene>
    <name evidence="2" type="ORF">FA15DRAFT_666143</name>
</gene>
<dbReference type="OrthoDB" id="3063689at2759"/>
<evidence type="ECO:0000313" key="2">
    <source>
        <dbReference type="EMBL" id="TFK27685.1"/>
    </source>
</evidence>
<name>A0A5C3L4R9_COPMA</name>
<protein>
    <submittedName>
        <fullName evidence="2">Uncharacterized protein</fullName>
    </submittedName>
</protein>
<proteinExistence type="predicted"/>
<feature type="compositionally biased region" description="Basic and acidic residues" evidence="1">
    <location>
        <begin position="21"/>
        <end position="30"/>
    </location>
</feature>
<sequence>MNSTSASRPAASASMLTLVDSKVDTTKKVTNDSSTTLAQANPSQTTGQSTGHTASAKATPWSSSDFAKRAANNNWGAPTATRPSLG</sequence>